<gene>
    <name evidence="1" type="ORF">B0I00_0534</name>
</gene>
<name>A0A2N0I2B3_9SPHN</name>
<evidence type="ECO:0000313" key="1">
    <source>
        <dbReference type="EMBL" id="PKB25339.1"/>
    </source>
</evidence>
<dbReference type="OrthoDB" id="7447343at2"/>
<accession>A0A2N0I2B3</accession>
<dbReference type="RefSeq" id="WP_100865788.1">
    <property type="nucleotide sequence ID" value="NZ_PHUF01000002.1"/>
</dbReference>
<reference evidence="1 2" key="1">
    <citation type="submission" date="2017-11" db="EMBL/GenBank/DDBJ databases">
        <title>Genomic Encyclopedia of Type Strains, Phase III (KMG-III): the genomes of soil and plant-associated and newly described type strains.</title>
        <authorList>
            <person name="Whitman W."/>
        </authorList>
    </citation>
    <scope>NUCLEOTIDE SEQUENCE [LARGE SCALE GENOMIC DNA]</scope>
    <source>
        <strain evidence="1 2">CGMCC 1.12274</strain>
    </source>
</reference>
<sequence length="153" mass="17031">MEHAATAIRQANDCLARTLTFAVEGADKPRHQIAREVGMHRETLLRVMRGERPIGVDEAARILDSCGAYPRATLVLALTGQEDLACEWMRCAMGEFLEQFFEALPGQLERTLGQRIGDLSPRWAKGTSQLVARMLAKHIDDFADRDIALALAR</sequence>
<comment type="caution">
    <text evidence="1">The sequence shown here is derived from an EMBL/GenBank/DDBJ whole genome shotgun (WGS) entry which is preliminary data.</text>
</comment>
<organism evidence="1 2">
    <name type="scientific">Novosphingobium kunmingense</name>
    <dbReference type="NCBI Taxonomy" id="1211806"/>
    <lineage>
        <taxon>Bacteria</taxon>
        <taxon>Pseudomonadati</taxon>
        <taxon>Pseudomonadota</taxon>
        <taxon>Alphaproteobacteria</taxon>
        <taxon>Sphingomonadales</taxon>
        <taxon>Sphingomonadaceae</taxon>
        <taxon>Novosphingobium</taxon>
    </lineage>
</organism>
<proteinExistence type="predicted"/>
<protein>
    <submittedName>
        <fullName evidence="1">Uncharacterized protein</fullName>
    </submittedName>
</protein>
<dbReference type="EMBL" id="PHUF01000002">
    <property type="protein sequence ID" value="PKB25339.1"/>
    <property type="molecule type" value="Genomic_DNA"/>
</dbReference>
<dbReference type="Proteomes" id="UP000232587">
    <property type="component" value="Unassembled WGS sequence"/>
</dbReference>
<dbReference type="AlphaFoldDB" id="A0A2N0I2B3"/>
<keyword evidence="2" id="KW-1185">Reference proteome</keyword>
<evidence type="ECO:0000313" key="2">
    <source>
        <dbReference type="Proteomes" id="UP000232587"/>
    </source>
</evidence>